<organism evidence="3 4">
    <name type="scientific">Dimargaris verticillata</name>
    <dbReference type="NCBI Taxonomy" id="2761393"/>
    <lineage>
        <taxon>Eukaryota</taxon>
        <taxon>Fungi</taxon>
        <taxon>Fungi incertae sedis</taxon>
        <taxon>Zoopagomycota</taxon>
        <taxon>Kickxellomycotina</taxon>
        <taxon>Dimargaritomycetes</taxon>
        <taxon>Dimargaritales</taxon>
        <taxon>Dimargaritaceae</taxon>
        <taxon>Dimargaris</taxon>
    </lineage>
</organism>
<dbReference type="OrthoDB" id="40579at2759"/>
<dbReference type="Proteomes" id="UP001151582">
    <property type="component" value="Unassembled WGS sequence"/>
</dbReference>
<reference evidence="3" key="1">
    <citation type="submission" date="2022-07" db="EMBL/GenBank/DDBJ databases">
        <title>Phylogenomic reconstructions and comparative analyses of Kickxellomycotina fungi.</title>
        <authorList>
            <person name="Reynolds N.K."/>
            <person name="Stajich J.E."/>
            <person name="Barry K."/>
            <person name="Grigoriev I.V."/>
            <person name="Crous P."/>
            <person name="Smith M.E."/>
        </authorList>
    </citation>
    <scope>NUCLEOTIDE SEQUENCE</scope>
    <source>
        <strain evidence="3">RSA 567</strain>
    </source>
</reference>
<evidence type="ECO:0000313" key="3">
    <source>
        <dbReference type="EMBL" id="KAJ1967246.1"/>
    </source>
</evidence>
<dbReference type="GO" id="GO:0008270">
    <property type="term" value="F:zinc ion binding"/>
    <property type="evidence" value="ECO:0007669"/>
    <property type="project" value="InterPro"/>
</dbReference>
<dbReference type="InterPro" id="IPR001138">
    <property type="entry name" value="Zn2Cys6_DnaBD"/>
</dbReference>
<evidence type="ECO:0000256" key="1">
    <source>
        <dbReference type="SAM" id="MobiDB-lite"/>
    </source>
</evidence>
<protein>
    <recommendedName>
        <fullName evidence="2">Zn(2)-C6 fungal-type domain-containing protein</fullName>
    </recommendedName>
</protein>
<dbReference type="InterPro" id="IPR036864">
    <property type="entry name" value="Zn2-C6_fun-type_DNA-bd_sf"/>
</dbReference>
<evidence type="ECO:0000313" key="4">
    <source>
        <dbReference type="Proteomes" id="UP001151582"/>
    </source>
</evidence>
<comment type="caution">
    <text evidence="3">The sequence shown here is derived from an EMBL/GenBank/DDBJ whole genome shotgun (WGS) entry which is preliminary data.</text>
</comment>
<dbReference type="GO" id="GO:0000981">
    <property type="term" value="F:DNA-binding transcription factor activity, RNA polymerase II-specific"/>
    <property type="evidence" value="ECO:0007669"/>
    <property type="project" value="InterPro"/>
</dbReference>
<gene>
    <name evidence="3" type="ORF">H4R34_006408</name>
</gene>
<sequence>MDDYAKQTVADGSWSMVAAPLQKQPASDSGTQQLYRRRACDRCVARKTRCDSQNPCHSCAGSGQS</sequence>
<feature type="non-terminal residue" evidence="3">
    <location>
        <position position="65"/>
    </location>
</feature>
<accession>A0A9W8ARC9</accession>
<name>A0A9W8ARC9_9FUNG</name>
<dbReference type="AlphaFoldDB" id="A0A9W8ARC9"/>
<keyword evidence="4" id="KW-1185">Reference proteome</keyword>
<proteinExistence type="predicted"/>
<dbReference type="EMBL" id="JANBQB010002393">
    <property type="protein sequence ID" value="KAJ1967246.1"/>
    <property type="molecule type" value="Genomic_DNA"/>
</dbReference>
<feature type="region of interest" description="Disordered" evidence="1">
    <location>
        <begin position="1"/>
        <end position="31"/>
    </location>
</feature>
<dbReference type="SUPFAM" id="SSF57701">
    <property type="entry name" value="Zn2/Cys6 DNA-binding domain"/>
    <property type="match status" value="1"/>
</dbReference>
<evidence type="ECO:0000259" key="2">
    <source>
        <dbReference type="Pfam" id="PF00172"/>
    </source>
</evidence>
<dbReference type="Gene3D" id="4.10.240.10">
    <property type="entry name" value="Zn(2)-C6 fungal-type DNA-binding domain"/>
    <property type="match status" value="1"/>
</dbReference>
<feature type="domain" description="Zn(2)-C6 fungal-type" evidence="2">
    <location>
        <begin position="38"/>
        <end position="63"/>
    </location>
</feature>
<dbReference type="Pfam" id="PF00172">
    <property type="entry name" value="Zn_clus"/>
    <property type="match status" value="1"/>
</dbReference>